<keyword evidence="1" id="KW-0805">Transcription regulation</keyword>
<dbReference type="SMART" id="SM00347">
    <property type="entry name" value="HTH_MARR"/>
    <property type="match status" value="1"/>
</dbReference>
<dbReference type="PANTHER" id="PTHR39515:SF2">
    <property type="entry name" value="HTH-TYPE TRANSCRIPTIONAL REGULATOR RV0880"/>
    <property type="match status" value="1"/>
</dbReference>
<dbReference type="PROSITE" id="PS50995">
    <property type="entry name" value="HTH_MARR_2"/>
    <property type="match status" value="1"/>
</dbReference>
<evidence type="ECO:0000313" key="6">
    <source>
        <dbReference type="Proteomes" id="UP000655366"/>
    </source>
</evidence>
<evidence type="ECO:0000313" key="5">
    <source>
        <dbReference type="EMBL" id="MBG0740097.1"/>
    </source>
</evidence>
<dbReference type="InterPro" id="IPR036390">
    <property type="entry name" value="WH_DNA-bd_sf"/>
</dbReference>
<evidence type="ECO:0000259" key="4">
    <source>
        <dbReference type="PROSITE" id="PS50995"/>
    </source>
</evidence>
<dbReference type="Gene3D" id="1.10.10.10">
    <property type="entry name" value="Winged helix-like DNA-binding domain superfamily/Winged helix DNA-binding domain"/>
    <property type="match status" value="1"/>
</dbReference>
<evidence type="ECO:0000256" key="1">
    <source>
        <dbReference type="ARBA" id="ARBA00023015"/>
    </source>
</evidence>
<dbReference type="AlphaFoldDB" id="A0A931GAU6"/>
<gene>
    <name evidence="5" type="ORF">IV500_11965</name>
</gene>
<keyword evidence="3" id="KW-0804">Transcription</keyword>
<reference evidence="5 6" key="1">
    <citation type="submission" date="2020-11" db="EMBL/GenBank/DDBJ databases">
        <title>Arthrobacter antarcticus sp. nov., isolated from Antarctic Soil.</title>
        <authorList>
            <person name="Li J."/>
        </authorList>
    </citation>
    <scope>NUCLEOTIDE SEQUENCE [LARGE SCALE GENOMIC DNA]</scope>
    <source>
        <strain evidence="5 6">Z1-20</strain>
    </source>
</reference>
<dbReference type="SUPFAM" id="SSF46785">
    <property type="entry name" value="Winged helix' DNA-binding domain"/>
    <property type="match status" value="1"/>
</dbReference>
<dbReference type="PANTHER" id="PTHR39515">
    <property type="entry name" value="CONSERVED PROTEIN"/>
    <property type="match status" value="1"/>
</dbReference>
<accession>A0A931GAU6</accession>
<dbReference type="RefSeq" id="WP_196397042.1">
    <property type="nucleotide sequence ID" value="NZ_JADNYM010000014.1"/>
</dbReference>
<dbReference type="GO" id="GO:0003700">
    <property type="term" value="F:DNA-binding transcription factor activity"/>
    <property type="evidence" value="ECO:0007669"/>
    <property type="project" value="InterPro"/>
</dbReference>
<comment type="caution">
    <text evidence="5">The sequence shown here is derived from an EMBL/GenBank/DDBJ whole genome shotgun (WGS) entry which is preliminary data.</text>
</comment>
<dbReference type="Proteomes" id="UP000655366">
    <property type="component" value="Unassembled WGS sequence"/>
</dbReference>
<dbReference type="GO" id="GO:0003677">
    <property type="term" value="F:DNA binding"/>
    <property type="evidence" value="ECO:0007669"/>
    <property type="project" value="UniProtKB-KW"/>
</dbReference>
<sequence>MTIVERAELSAPEDVGALAVDLRIAVMRTSRRLRTEGSGEAVSPGQYSVLAAIHPDPMTLRQLADREHVQAPSMTRIVNALEGSGLVNRSDHPTDGRQVLVNITPAGRAILAQARTHRTAWLAERLAGMEPAERAVLADAACILQRMSGK</sequence>
<evidence type="ECO:0000256" key="3">
    <source>
        <dbReference type="ARBA" id="ARBA00023163"/>
    </source>
</evidence>
<dbReference type="InterPro" id="IPR000835">
    <property type="entry name" value="HTH_MarR-typ"/>
</dbReference>
<dbReference type="EMBL" id="JADNYM010000014">
    <property type="protein sequence ID" value="MBG0740097.1"/>
    <property type="molecule type" value="Genomic_DNA"/>
</dbReference>
<protein>
    <submittedName>
        <fullName evidence="5">MarR family transcriptional regulator</fullName>
    </submittedName>
</protein>
<dbReference type="InterPro" id="IPR036388">
    <property type="entry name" value="WH-like_DNA-bd_sf"/>
</dbReference>
<dbReference type="PROSITE" id="PS01117">
    <property type="entry name" value="HTH_MARR_1"/>
    <property type="match status" value="1"/>
</dbReference>
<proteinExistence type="predicted"/>
<keyword evidence="2" id="KW-0238">DNA-binding</keyword>
<feature type="domain" description="HTH marR-type" evidence="4">
    <location>
        <begin position="19"/>
        <end position="146"/>
    </location>
</feature>
<name>A0A931GAU6_9MICC</name>
<evidence type="ECO:0000256" key="2">
    <source>
        <dbReference type="ARBA" id="ARBA00023125"/>
    </source>
</evidence>
<dbReference type="InterPro" id="IPR052526">
    <property type="entry name" value="HTH-type_Bedaq_tolerance"/>
</dbReference>
<organism evidence="5 6">
    <name type="scientific">Arthrobacter terrae</name>
    <dbReference type="NCBI Taxonomy" id="2935737"/>
    <lineage>
        <taxon>Bacteria</taxon>
        <taxon>Bacillati</taxon>
        <taxon>Actinomycetota</taxon>
        <taxon>Actinomycetes</taxon>
        <taxon>Micrococcales</taxon>
        <taxon>Micrococcaceae</taxon>
        <taxon>Arthrobacter</taxon>
    </lineage>
</organism>
<dbReference type="InterPro" id="IPR023187">
    <property type="entry name" value="Tscrpt_reg_MarR-type_CS"/>
</dbReference>
<dbReference type="Pfam" id="PF01047">
    <property type="entry name" value="MarR"/>
    <property type="match status" value="1"/>
</dbReference>
<keyword evidence="6" id="KW-1185">Reference proteome</keyword>